<accession>A0A8E2J7A9</accession>
<protein>
    <submittedName>
        <fullName evidence="1">Uncharacterized protein</fullName>
    </submittedName>
</protein>
<organism evidence="1 2">
    <name type="scientific">Obba rivulosa</name>
    <dbReference type="NCBI Taxonomy" id="1052685"/>
    <lineage>
        <taxon>Eukaryota</taxon>
        <taxon>Fungi</taxon>
        <taxon>Dikarya</taxon>
        <taxon>Basidiomycota</taxon>
        <taxon>Agaricomycotina</taxon>
        <taxon>Agaricomycetes</taxon>
        <taxon>Polyporales</taxon>
        <taxon>Gelatoporiaceae</taxon>
        <taxon>Obba</taxon>
    </lineage>
</organism>
<dbReference type="Proteomes" id="UP000250043">
    <property type="component" value="Unassembled WGS sequence"/>
</dbReference>
<name>A0A8E2J7A9_9APHY</name>
<evidence type="ECO:0000313" key="1">
    <source>
        <dbReference type="EMBL" id="OCH96441.1"/>
    </source>
</evidence>
<keyword evidence="2" id="KW-1185">Reference proteome</keyword>
<evidence type="ECO:0000313" key="2">
    <source>
        <dbReference type="Proteomes" id="UP000250043"/>
    </source>
</evidence>
<reference evidence="1 2" key="1">
    <citation type="submission" date="2016-07" db="EMBL/GenBank/DDBJ databases">
        <title>Draft genome of the white-rot fungus Obba rivulosa 3A-2.</title>
        <authorList>
            <consortium name="DOE Joint Genome Institute"/>
            <person name="Miettinen O."/>
            <person name="Riley R."/>
            <person name="Acob R."/>
            <person name="Barry K."/>
            <person name="Cullen D."/>
            <person name="De Vries R."/>
            <person name="Hainaut M."/>
            <person name="Hatakka A."/>
            <person name="Henrissat B."/>
            <person name="Hilden K."/>
            <person name="Kuo R."/>
            <person name="Labutti K."/>
            <person name="Lipzen A."/>
            <person name="Makela M.R."/>
            <person name="Sandor L."/>
            <person name="Spatafora J.W."/>
            <person name="Grigoriev I.V."/>
            <person name="Hibbett D.S."/>
        </authorList>
    </citation>
    <scope>NUCLEOTIDE SEQUENCE [LARGE SCALE GENOMIC DNA]</scope>
    <source>
        <strain evidence="1 2">3A-2</strain>
    </source>
</reference>
<sequence>MGDKSAIDCSGPDPVFDSAEWIGKGHHYPVKNTPFFITQAHSQTFGPPERLQELLPARNLPVLYFTARILPNQSLRLSTTKAQTWLRRRRTSSVVTARRGEASSWLDQLRQMGKWLGSACSSEPFELQL</sequence>
<proteinExistence type="predicted"/>
<gene>
    <name evidence="1" type="ORF">OBBRIDRAFT_822105</name>
</gene>
<dbReference type="AlphaFoldDB" id="A0A8E2J7A9"/>
<dbReference type="EMBL" id="KV722330">
    <property type="protein sequence ID" value="OCH96441.1"/>
    <property type="molecule type" value="Genomic_DNA"/>
</dbReference>